<protein>
    <submittedName>
        <fullName evidence="1">Uncharacterized protein</fullName>
    </submittedName>
</protein>
<reference evidence="1 2" key="1">
    <citation type="submission" date="2013-02" db="EMBL/GenBank/DDBJ databases">
        <title>The Genome Annotation of Plasmodium falciparum Vietnam Oak-Knoll (FVO).</title>
        <authorList>
            <consortium name="The Broad Institute Genome Sequencing Platform"/>
            <consortium name="The Broad Institute Genome Sequencing Center for Infectious Disease"/>
            <person name="Neafsey D."/>
            <person name="Hoffman S."/>
            <person name="Volkman S."/>
            <person name="Rosenthal P."/>
            <person name="Walker B."/>
            <person name="Young S.K."/>
            <person name="Zeng Q."/>
            <person name="Gargeya S."/>
            <person name="Fitzgerald M."/>
            <person name="Haas B."/>
            <person name="Abouelleil A."/>
            <person name="Allen A.W."/>
            <person name="Alvarado L."/>
            <person name="Arachchi H.M."/>
            <person name="Berlin A.M."/>
            <person name="Chapman S.B."/>
            <person name="Gainer-Dewar J."/>
            <person name="Goldberg J."/>
            <person name="Griggs A."/>
            <person name="Gujja S."/>
            <person name="Hansen M."/>
            <person name="Howarth C."/>
            <person name="Imamovic A."/>
            <person name="Ireland A."/>
            <person name="Larimer J."/>
            <person name="McCowan C."/>
            <person name="Murphy C."/>
            <person name="Pearson M."/>
            <person name="Poon T.W."/>
            <person name="Priest M."/>
            <person name="Roberts A."/>
            <person name="Saif S."/>
            <person name="Shea T."/>
            <person name="Sisk P."/>
            <person name="Sykes S."/>
            <person name="Wortman J."/>
            <person name="Nusbaum C."/>
            <person name="Birren B."/>
        </authorList>
    </citation>
    <scope>NUCLEOTIDE SEQUENCE [LARGE SCALE GENOMIC DNA]</scope>
    <source>
        <strain evidence="1">Vietnam Oak-Knoll</strain>
        <strain evidence="2">Vietnam Oak-Knoll (FVO)</strain>
    </source>
</reference>
<proteinExistence type="predicted"/>
<dbReference type="AlphaFoldDB" id="A0A024V625"/>
<evidence type="ECO:0000313" key="1">
    <source>
        <dbReference type="EMBL" id="ETW18478.1"/>
    </source>
</evidence>
<sequence length="68" mass="8250">MKIYSFYLERLHMDNLLNYIDISFNQINYIQLNIFNSYNIYNSCSYVYVNYEKLPLLPNLVPSLIIKM</sequence>
<reference evidence="1 2" key="2">
    <citation type="submission" date="2013-02" db="EMBL/GenBank/DDBJ databases">
        <title>The Genome Sequence of Plasmodium falciparum Vietnam Oak-Knoll (FVO).</title>
        <authorList>
            <consortium name="The Broad Institute Genome Sequencing Platform"/>
            <consortium name="The Broad Institute Genome Sequencing Center for Infectious Disease"/>
            <person name="Neafsey D."/>
            <person name="Cheeseman I."/>
            <person name="Volkman S."/>
            <person name="Adams J."/>
            <person name="Walker B."/>
            <person name="Young S.K."/>
            <person name="Zeng Q."/>
            <person name="Gargeya S."/>
            <person name="Fitzgerald M."/>
            <person name="Haas B."/>
            <person name="Abouelleil A."/>
            <person name="Alvarado L."/>
            <person name="Arachchi H.M."/>
            <person name="Berlin A.M."/>
            <person name="Chapman S.B."/>
            <person name="Dewar J."/>
            <person name="Goldberg J."/>
            <person name="Griggs A."/>
            <person name="Gujja S."/>
            <person name="Hansen M."/>
            <person name="Howarth C."/>
            <person name="Imamovic A."/>
            <person name="Larimer J."/>
            <person name="McCowan C."/>
            <person name="Murphy C."/>
            <person name="Neiman D."/>
            <person name="Pearson M."/>
            <person name="Priest M."/>
            <person name="Roberts A."/>
            <person name="Saif S."/>
            <person name="Shea T."/>
            <person name="Sisk P."/>
            <person name="Sykes S."/>
            <person name="Wortman J."/>
            <person name="Nusbaum C."/>
            <person name="Birren B."/>
        </authorList>
    </citation>
    <scope>NUCLEOTIDE SEQUENCE [LARGE SCALE GENOMIC DNA]</scope>
    <source>
        <strain evidence="1">Vietnam Oak-Knoll</strain>
        <strain evidence="2">Vietnam Oak-Knoll (FVO)</strain>
    </source>
</reference>
<accession>A0A024V625</accession>
<dbReference type="EMBL" id="KI925078">
    <property type="protein sequence ID" value="ETW18479.1"/>
    <property type="molecule type" value="Genomic_DNA"/>
</dbReference>
<name>A0A024V625_PLAFA</name>
<gene>
    <name evidence="1" type="ORF">PFFVO_02378</name>
</gene>
<evidence type="ECO:0000313" key="2">
    <source>
        <dbReference type="Proteomes" id="UP000030690"/>
    </source>
</evidence>
<organism evidence="1 2">
    <name type="scientific">Plasmodium falciparum Vietnam Oak-Knoll</name>
    <name type="common">FVO</name>
    <dbReference type="NCBI Taxonomy" id="1036723"/>
    <lineage>
        <taxon>Eukaryota</taxon>
        <taxon>Sar</taxon>
        <taxon>Alveolata</taxon>
        <taxon>Apicomplexa</taxon>
        <taxon>Aconoidasida</taxon>
        <taxon>Haemosporida</taxon>
        <taxon>Plasmodiidae</taxon>
        <taxon>Plasmodium</taxon>
        <taxon>Plasmodium (Laverania)</taxon>
    </lineage>
</organism>
<dbReference type="EMBL" id="KI925078">
    <property type="protein sequence ID" value="ETW18478.1"/>
    <property type="molecule type" value="Genomic_DNA"/>
</dbReference>
<dbReference type="Proteomes" id="UP000030690">
    <property type="component" value="Unassembled WGS sequence"/>
</dbReference>